<organism evidence="1 2">
    <name type="scientific">Photobacterium damselae</name>
    <dbReference type="NCBI Taxonomy" id="38293"/>
    <lineage>
        <taxon>Bacteria</taxon>
        <taxon>Pseudomonadati</taxon>
        <taxon>Pseudomonadota</taxon>
        <taxon>Gammaproteobacteria</taxon>
        <taxon>Vibrionales</taxon>
        <taxon>Vibrionaceae</taxon>
        <taxon>Photobacterium</taxon>
    </lineage>
</organism>
<dbReference type="Proteomes" id="UP000251647">
    <property type="component" value="Unassembled WGS sequence"/>
</dbReference>
<dbReference type="OrthoDB" id="5879092at2"/>
<gene>
    <name evidence="1" type="ORF">NCTC11647_01367</name>
</gene>
<evidence type="ECO:0000313" key="2">
    <source>
        <dbReference type="Proteomes" id="UP000251647"/>
    </source>
</evidence>
<accession>A0A2T3QGS2</accession>
<sequence>MNSTTFFRAPSEWVLMVLKRLELQLGIGEIETAYQRESLEITAPTIRYQCGECQSVNHTSNDGRKIHDIELRFLIEVPTIQANFDMVALDLSCRVERELFSQFFDSAHNLEENRLISNLPRRFNPETGVFLRVVTIKQQIYMGPLEDHWHEIIGTQDYAATAR</sequence>
<dbReference type="RefSeq" id="WP_050787757.1">
    <property type="nucleotide sequence ID" value="NZ_CP079237.1"/>
</dbReference>
<reference evidence="1 2" key="1">
    <citation type="submission" date="2018-06" db="EMBL/GenBank/DDBJ databases">
        <authorList>
            <consortium name="Pathogen Informatics"/>
            <person name="Doyle S."/>
        </authorList>
    </citation>
    <scope>NUCLEOTIDE SEQUENCE [LARGE SCALE GENOMIC DNA]</scope>
    <source>
        <strain evidence="1 2">NCTC11647</strain>
    </source>
</reference>
<proteinExistence type="predicted"/>
<dbReference type="AlphaFoldDB" id="A0A2T3QGS2"/>
<dbReference type="EMBL" id="UATL01000001">
    <property type="protein sequence ID" value="SPY28278.1"/>
    <property type="molecule type" value="Genomic_DNA"/>
</dbReference>
<name>A0A2T3QGS2_PHODM</name>
<evidence type="ECO:0000313" key="1">
    <source>
        <dbReference type="EMBL" id="SPY28278.1"/>
    </source>
</evidence>
<protein>
    <submittedName>
        <fullName evidence="1">Uncharacterized protein</fullName>
    </submittedName>
</protein>